<dbReference type="InterPro" id="IPR029058">
    <property type="entry name" value="AB_hydrolase_fold"/>
</dbReference>
<gene>
    <name evidence="1" type="ORF">IFO69_00405</name>
</gene>
<sequence>MAATLIILLSLPTEGLLAQQKGKMTPQNPSPMIENTRPHQRINSEEISGETWNIDGILEHSIDLFLPETSKNTDSLSLLVHFHGLKSIANYAAISNPGWASITINLGSGSSAYSAPFTNPETFTNLIRTAKTKLNKPIKTIFISGWSAGYGAVRAILVSENYEIVDGALLLDGMHAGYIPQGVPLAAGSKINEEDLTAFEKLAKDAIKSNKTFLFTHSSVFPGTYASTTECADYLIQKLSLIQTPVLKEGPLGMQLLGEVSKGKLKILAFAGNTAPDHVDHLHGLFWFLDYMLE</sequence>
<evidence type="ECO:0008006" key="3">
    <source>
        <dbReference type="Google" id="ProtNLM"/>
    </source>
</evidence>
<dbReference type="SUPFAM" id="SSF53474">
    <property type="entry name" value="alpha/beta-Hydrolases"/>
    <property type="match status" value="1"/>
</dbReference>
<dbReference type="Proteomes" id="UP000647133">
    <property type="component" value="Unassembled WGS sequence"/>
</dbReference>
<accession>A0ABR9AF28</accession>
<name>A0ABR9AF28_9BACT</name>
<keyword evidence="2" id="KW-1185">Reference proteome</keyword>
<dbReference type="EMBL" id="JACYTQ010000001">
    <property type="protein sequence ID" value="MBD8487195.1"/>
    <property type="molecule type" value="Genomic_DNA"/>
</dbReference>
<comment type="caution">
    <text evidence="1">The sequence shown here is derived from an EMBL/GenBank/DDBJ whole genome shotgun (WGS) entry which is preliminary data.</text>
</comment>
<reference evidence="1 2" key="1">
    <citation type="submission" date="2020-09" db="EMBL/GenBank/DDBJ databases">
        <title>Echinicola sp. CAU 1574 isolated from sand of Sido Beach.</title>
        <authorList>
            <person name="Kim W."/>
        </authorList>
    </citation>
    <scope>NUCLEOTIDE SEQUENCE [LARGE SCALE GENOMIC DNA]</scope>
    <source>
        <strain evidence="1 2">CAU 1574</strain>
    </source>
</reference>
<organism evidence="1 2">
    <name type="scientific">Echinicola arenosa</name>
    <dbReference type="NCBI Taxonomy" id="2774144"/>
    <lineage>
        <taxon>Bacteria</taxon>
        <taxon>Pseudomonadati</taxon>
        <taxon>Bacteroidota</taxon>
        <taxon>Cytophagia</taxon>
        <taxon>Cytophagales</taxon>
        <taxon>Cyclobacteriaceae</taxon>
        <taxon>Echinicola</taxon>
    </lineage>
</organism>
<evidence type="ECO:0000313" key="2">
    <source>
        <dbReference type="Proteomes" id="UP000647133"/>
    </source>
</evidence>
<proteinExistence type="predicted"/>
<evidence type="ECO:0000313" key="1">
    <source>
        <dbReference type="EMBL" id="MBD8487195.1"/>
    </source>
</evidence>
<protein>
    <recommendedName>
        <fullName evidence="3">Alpha/beta hydrolase</fullName>
    </recommendedName>
</protein>